<dbReference type="Proteomes" id="UP000235739">
    <property type="component" value="Unassembled WGS sequence"/>
</dbReference>
<feature type="domain" description="Integrase catalytic" evidence="2">
    <location>
        <begin position="129"/>
        <end position="317"/>
    </location>
</feature>
<accession>A0A2N7S4R5</accession>
<comment type="similarity">
    <text evidence="1">Belongs to the transposase IS21/IS408/IS1162 family.</text>
</comment>
<comment type="caution">
    <text evidence="3">The sequence shown here is derived from an EMBL/GenBank/DDBJ whole genome shotgun (WGS) entry which is preliminary data.</text>
</comment>
<reference evidence="3 4" key="1">
    <citation type="journal article" date="2017" name="Elife">
        <title>Extensive horizontal gene transfer in cheese-associated bacteria.</title>
        <authorList>
            <person name="Bonham K.S."/>
            <person name="Wolfe B.E."/>
            <person name="Dutton R.J."/>
        </authorList>
    </citation>
    <scope>NUCLEOTIDE SEQUENCE [LARGE SCALE GENOMIC DNA]</scope>
    <source>
        <strain evidence="3 4">JB182</strain>
    </source>
</reference>
<dbReference type="GO" id="GO:0015074">
    <property type="term" value="P:DNA integration"/>
    <property type="evidence" value="ECO:0007669"/>
    <property type="project" value="InterPro"/>
</dbReference>
<name>A0A2N7S4R5_9MICC</name>
<dbReference type="NCBIfam" id="NF033546">
    <property type="entry name" value="transpos_IS21"/>
    <property type="match status" value="1"/>
</dbReference>
<dbReference type="InterPro" id="IPR054353">
    <property type="entry name" value="IstA-like_C"/>
</dbReference>
<dbReference type="SUPFAM" id="SSF53098">
    <property type="entry name" value="Ribonuclease H-like"/>
    <property type="match status" value="1"/>
</dbReference>
<protein>
    <submittedName>
        <fullName evidence="3">Transposase</fullName>
    </submittedName>
</protein>
<evidence type="ECO:0000313" key="3">
    <source>
        <dbReference type="EMBL" id="PMQ21122.1"/>
    </source>
</evidence>
<evidence type="ECO:0000313" key="4">
    <source>
        <dbReference type="Proteomes" id="UP000235739"/>
    </source>
</evidence>
<dbReference type="InterPro" id="IPR001584">
    <property type="entry name" value="Integrase_cat-core"/>
</dbReference>
<dbReference type="PANTHER" id="PTHR35004:SF8">
    <property type="entry name" value="TRANSPOSASE RV3428C-RELATED"/>
    <property type="match status" value="1"/>
</dbReference>
<dbReference type="EMBL" id="PNQX01000001">
    <property type="protein sequence ID" value="PMQ21122.1"/>
    <property type="molecule type" value="Genomic_DNA"/>
</dbReference>
<organism evidence="3 4">
    <name type="scientific">Glutamicibacter arilaitensis</name>
    <dbReference type="NCBI Taxonomy" id="256701"/>
    <lineage>
        <taxon>Bacteria</taxon>
        <taxon>Bacillati</taxon>
        <taxon>Actinomycetota</taxon>
        <taxon>Actinomycetes</taxon>
        <taxon>Micrococcales</taxon>
        <taxon>Micrococcaceae</taxon>
        <taxon>Glutamicibacter</taxon>
    </lineage>
</organism>
<gene>
    <name evidence="3" type="ORF">CIK84_05985</name>
</gene>
<sequence length="533" mass="60086">MDYRRIMQMLFDGYTYTEITAAMNCSRRDISAAKKAIDSHQITAQNLAGITHARLVEIFPDRRKVISSNYSEPDFALVAEQLQRNRFFTLQQAWVKYTDLDDGLRKYGYSQFCSKFHQHARTHDLVATLQHEPGKAMFVDWAGPTLTVVDAVTGEQFKAFFFVASLPFSSMVFAKAFANMRQDAWNQAHADALEFFGGVPQMIVPDNAKTATHFRQDRRTGAKGGAREVVVTKSYAALADHYGTAIVPARPGKPRDKAHVERMVQVIETMVLGYLADADFESFEQLNEAVQDRLEHVNSKVHRTNGISRAELFASSEKSLLRPLPRHRFEQVEYKQLKVGPNYHVHCDYQYYSVPYQLVGRTLITQLTQTKVTLIDGTLVVAEHPRLGGRRGQHSTLEAHVPPQHKDVSGLWSREWFIAHAQSFGPATVDVITAVLDRAVVEAQAFVECRNIVKGLGVKHRSLLEPACEYLWERGGYSSYSGLKRIIATMAQEEKQRGPAVPVPEAAKDLSAESERLREFVRAPGYYSMGDGQ</sequence>
<dbReference type="InterPro" id="IPR012337">
    <property type="entry name" value="RNaseH-like_sf"/>
</dbReference>
<evidence type="ECO:0000259" key="2">
    <source>
        <dbReference type="PROSITE" id="PS50994"/>
    </source>
</evidence>
<dbReference type="Pfam" id="PF22483">
    <property type="entry name" value="Mu-transpos_C_2"/>
    <property type="match status" value="1"/>
</dbReference>
<dbReference type="AlphaFoldDB" id="A0A2N7S4R5"/>
<dbReference type="GO" id="GO:0003676">
    <property type="term" value="F:nucleic acid binding"/>
    <property type="evidence" value="ECO:0007669"/>
    <property type="project" value="InterPro"/>
</dbReference>
<dbReference type="InterPro" id="IPR036397">
    <property type="entry name" value="RNaseH_sf"/>
</dbReference>
<dbReference type="PROSITE" id="PS50994">
    <property type="entry name" value="INTEGRASE"/>
    <property type="match status" value="1"/>
</dbReference>
<dbReference type="Gene3D" id="3.30.420.10">
    <property type="entry name" value="Ribonuclease H-like superfamily/Ribonuclease H"/>
    <property type="match status" value="1"/>
</dbReference>
<evidence type="ECO:0000256" key="1">
    <source>
        <dbReference type="ARBA" id="ARBA00009277"/>
    </source>
</evidence>
<proteinExistence type="inferred from homology"/>
<dbReference type="PANTHER" id="PTHR35004">
    <property type="entry name" value="TRANSPOSASE RV3428C-RELATED"/>
    <property type="match status" value="1"/>
</dbReference>